<sequence>MQKPTHPLAGVDLRNLPEPPSAFPISERPALARLFVEDPGVIGCGWFHSRREDRFHVLANVIRVACNIVFAPFLCFPIGETVGNVAYNLTKPSWQDELIDVSDAVLQNPLFGDYERPEELTPHAVQVDNEIYEKTNFEPRWMLRVFIRDGRYSGHEQVEWTEEYRGIGYTALSYEMGAALTLFKEAERTLCDPPPLPPGRAYTLRDRKRISMEFLVEYCSAVRQNQKVEPDREEYVWLDEFCLSREREVAGEKPYDDETERREVHKERSEELGRLSDIFREAETVVIFCDKINCDHANLTCRWANRLFTLGDILHANKTQRMTRRLVPGGNTRPQSYLYPESGRSFRERMMHHAALASKWHLHSILRQSSNTGSDTWQMAIHALIVEAIRRNREIGFHCEFIGKGLNGLLPRRAKPHHLKGFDGWADLTWLLELNQGFYNQAALAAVCCLTDEPGTGNTWLGPPIEPKAGNERLEPLVTAFTVSGRNEDGKSIALLNIVDAKTIGLHPDLKRDSKALFRNPHARVRKIVSVTLLVISWIIAIAMYASAVTNPNLAAGATALLWISSIVFNFFRLTIGTMYLERSGWVFLSEKKWNDGSKGDAVWGSQPEKLLGQLDRSLDGRIVEWGEKQMAPRWDVPCSQYMRGHLIDMRNGIKVRVVVAKKPNAMVVLAVHGCGVTYMLLNRSDDANDVAEKVGLANLPPFTLAGTDRSGSVRVGPADFMERVEPTVW</sequence>
<feature type="transmembrane region" description="Helical" evidence="1">
    <location>
        <begin position="528"/>
        <end position="548"/>
    </location>
</feature>
<name>A0AAW0BTG8_9AGAR</name>
<feature type="transmembrane region" description="Helical" evidence="1">
    <location>
        <begin position="554"/>
        <end position="574"/>
    </location>
</feature>
<dbReference type="EMBL" id="JAYKXP010000082">
    <property type="protein sequence ID" value="KAK7029466.1"/>
    <property type="molecule type" value="Genomic_DNA"/>
</dbReference>
<reference evidence="2 3" key="1">
    <citation type="submission" date="2024-01" db="EMBL/GenBank/DDBJ databases">
        <title>A draft genome for a cacao thread blight-causing isolate of Paramarasmius palmivorus.</title>
        <authorList>
            <person name="Baruah I.K."/>
            <person name="Bukari Y."/>
            <person name="Amoako-Attah I."/>
            <person name="Meinhardt L.W."/>
            <person name="Bailey B.A."/>
            <person name="Cohen S.P."/>
        </authorList>
    </citation>
    <scope>NUCLEOTIDE SEQUENCE [LARGE SCALE GENOMIC DNA]</scope>
    <source>
        <strain evidence="2 3">GH-12</strain>
    </source>
</reference>
<comment type="caution">
    <text evidence="2">The sequence shown here is derived from an EMBL/GenBank/DDBJ whole genome shotgun (WGS) entry which is preliminary data.</text>
</comment>
<gene>
    <name evidence="2" type="ORF">VNI00_014499</name>
</gene>
<evidence type="ECO:0000313" key="2">
    <source>
        <dbReference type="EMBL" id="KAK7029466.1"/>
    </source>
</evidence>
<evidence type="ECO:0000256" key="1">
    <source>
        <dbReference type="SAM" id="Phobius"/>
    </source>
</evidence>
<keyword evidence="1" id="KW-1133">Transmembrane helix</keyword>
<keyword evidence="3" id="KW-1185">Reference proteome</keyword>
<organism evidence="2 3">
    <name type="scientific">Paramarasmius palmivorus</name>
    <dbReference type="NCBI Taxonomy" id="297713"/>
    <lineage>
        <taxon>Eukaryota</taxon>
        <taxon>Fungi</taxon>
        <taxon>Dikarya</taxon>
        <taxon>Basidiomycota</taxon>
        <taxon>Agaricomycotina</taxon>
        <taxon>Agaricomycetes</taxon>
        <taxon>Agaricomycetidae</taxon>
        <taxon>Agaricales</taxon>
        <taxon>Marasmiineae</taxon>
        <taxon>Marasmiaceae</taxon>
        <taxon>Paramarasmius</taxon>
    </lineage>
</organism>
<keyword evidence="1" id="KW-0812">Transmembrane</keyword>
<dbReference type="AlphaFoldDB" id="A0AAW0BTG8"/>
<dbReference type="Proteomes" id="UP001383192">
    <property type="component" value="Unassembled WGS sequence"/>
</dbReference>
<accession>A0AAW0BTG8</accession>
<keyword evidence="1" id="KW-0472">Membrane</keyword>
<evidence type="ECO:0000313" key="3">
    <source>
        <dbReference type="Proteomes" id="UP001383192"/>
    </source>
</evidence>
<protein>
    <submittedName>
        <fullName evidence="2">Uncharacterized protein</fullName>
    </submittedName>
</protein>
<proteinExistence type="predicted"/>